<evidence type="ECO:0000256" key="1">
    <source>
        <dbReference type="SAM" id="Coils"/>
    </source>
</evidence>
<proteinExistence type="predicted"/>
<evidence type="ECO:0000256" key="2">
    <source>
        <dbReference type="SAM" id="MobiDB-lite"/>
    </source>
</evidence>
<sequence length="176" mass="19550">MEVEAEDAIVVASEGEESNGRWQRRLRKPSTKAKQDGEAQSSLDMVLPPSRKRLRGVSRNATTPDTQNDEMGRDGGRTMLQTLQEQMNEQTGILKIILEAWTKQEAHNKAMKAELGRVKDELQAVKDELNRTKQEMVEGMAALTSGQSSPSPSYADVAAHVCVQNLHLVDNRPPDK</sequence>
<feature type="region of interest" description="Disordered" evidence="2">
    <location>
        <begin position="1"/>
        <end position="75"/>
    </location>
</feature>
<reference evidence="4" key="2">
    <citation type="journal article" date="2018" name="Nat. Commun.">
        <title>Extreme sensitivity to ultraviolet light in the fungal pathogen causing white-nose syndrome of bats.</title>
        <authorList>
            <person name="Palmer J.M."/>
            <person name="Drees K.P."/>
            <person name="Foster J.T."/>
            <person name="Lindner D.L."/>
        </authorList>
    </citation>
    <scope>NUCLEOTIDE SEQUENCE [LARGE SCALE GENOMIC DNA]</scope>
    <source>
        <strain evidence="4">UAMH 10579</strain>
    </source>
</reference>
<accession>A0A1B8GFI6</accession>
<dbReference type="RefSeq" id="XP_018128328.1">
    <property type="nucleotide sequence ID" value="XM_018277317.1"/>
</dbReference>
<evidence type="ECO:0000313" key="3">
    <source>
        <dbReference type="EMBL" id="OBT94595.1"/>
    </source>
</evidence>
<dbReference type="Proteomes" id="UP000091956">
    <property type="component" value="Unassembled WGS sequence"/>
</dbReference>
<keyword evidence="1" id="KW-0175">Coiled coil</keyword>
<protein>
    <submittedName>
        <fullName evidence="3">Uncharacterized protein</fullName>
    </submittedName>
</protein>
<evidence type="ECO:0000313" key="4">
    <source>
        <dbReference type="Proteomes" id="UP000091956"/>
    </source>
</evidence>
<organism evidence="3 4">
    <name type="scientific">Pseudogymnoascus verrucosus</name>
    <dbReference type="NCBI Taxonomy" id="342668"/>
    <lineage>
        <taxon>Eukaryota</taxon>
        <taxon>Fungi</taxon>
        <taxon>Dikarya</taxon>
        <taxon>Ascomycota</taxon>
        <taxon>Pezizomycotina</taxon>
        <taxon>Leotiomycetes</taxon>
        <taxon>Thelebolales</taxon>
        <taxon>Thelebolaceae</taxon>
        <taxon>Pseudogymnoascus</taxon>
    </lineage>
</organism>
<dbReference type="AlphaFoldDB" id="A0A1B8GFI6"/>
<name>A0A1B8GFI6_9PEZI</name>
<dbReference type="GeneID" id="28841272"/>
<feature type="coiled-coil region" evidence="1">
    <location>
        <begin position="108"/>
        <end position="139"/>
    </location>
</feature>
<gene>
    <name evidence="3" type="ORF">VE01_07886</name>
</gene>
<keyword evidence="4" id="KW-1185">Reference proteome</keyword>
<reference evidence="3 4" key="1">
    <citation type="submission" date="2016-03" db="EMBL/GenBank/DDBJ databases">
        <title>Comparative genomics of Pseudogymnoascus destructans, the fungus causing white-nose syndrome of bats.</title>
        <authorList>
            <person name="Palmer J.M."/>
            <person name="Drees K.P."/>
            <person name="Foster J.T."/>
            <person name="Lindner D.L."/>
        </authorList>
    </citation>
    <scope>NUCLEOTIDE SEQUENCE [LARGE SCALE GENOMIC DNA]</scope>
    <source>
        <strain evidence="3 4">UAMH 10579</strain>
    </source>
</reference>
<dbReference type="EMBL" id="KV460242">
    <property type="protein sequence ID" value="OBT94595.1"/>
    <property type="molecule type" value="Genomic_DNA"/>
</dbReference>
<feature type="compositionally biased region" description="Basic residues" evidence="2">
    <location>
        <begin position="22"/>
        <end position="31"/>
    </location>
</feature>